<dbReference type="GO" id="GO:0006508">
    <property type="term" value="P:proteolysis"/>
    <property type="evidence" value="ECO:0007669"/>
    <property type="project" value="UniProtKB-KW"/>
</dbReference>
<feature type="compositionally biased region" description="Gly residues" evidence="7">
    <location>
        <begin position="1121"/>
        <end position="1135"/>
    </location>
</feature>
<evidence type="ECO:0000256" key="5">
    <source>
        <dbReference type="ARBA" id="ARBA00022801"/>
    </source>
</evidence>
<comment type="catalytic activity">
    <reaction evidence="1">
        <text>Thiol-dependent hydrolysis of ester, thioester, amide, peptide and isopeptide bonds formed by the C-terminal Gly of ubiquitin (a 76-residue protein attached to proteins as an intracellular targeting signal).</text>
        <dbReference type="EC" id="3.4.19.12"/>
    </reaction>
</comment>
<dbReference type="EC" id="3.4.19.12" evidence="2"/>
<dbReference type="InterPro" id="IPR045827">
    <property type="entry name" value="VCPIP1_N"/>
</dbReference>
<evidence type="ECO:0000256" key="1">
    <source>
        <dbReference type="ARBA" id="ARBA00000707"/>
    </source>
</evidence>
<feature type="compositionally biased region" description="Basic and acidic residues" evidence="7">
    <location>
        <begin position="644"/>
        <end position="658"/>
    </location>
</feature>
<dbReference type="PROSITE" id="PS50802">
    <property type="entry name" value="OTU"/>
    <property type="match status" value="1"/>
</dbReference>
<keyword evidence="3" id="KW-0645">Protease</keyword>
<dbReference type="EMBL" id="JACVVK020000261">
    <property type="protein sequence ID" value="KAK7481478.1"/>
    <property type="molecule type" value="Genomic_DNA"/>
</dbReference>
<dbReference type="CDD" id="cd17059">
    <property type="entry name" value="Ubl_OTU1"/>
    <property type="match status" value="1"/>
</dbReference>
<keyword evidence="5" id="KW-0378">Hydrolase</keyword>
<dbReference type="Gene3D" id="3.90.70.80">
    <property type="match status" value="1"/>
</dbReference>
<dbReference type="InterPro" id="IPR048857">
    <property type="entry name" value="OTU1_Ubl"/>
</dbReference>
<comment type="caution">
    <text evidence="9">The sequence shown here is derived from an EMBL/GenBank/DDBJ whole genome shotgun (WGS) entry which is preliminary data.</text>
</comment>
<evidence type="ECO:0000256" key="6">
    <source>
        <dbReference type="ARBA" id="ARBA00022807"/>
    </source>
</evidence>
<proteinExistence type="predicted"/>
<dbReference type="Proteomes" id="UP001519460">
    <property type="component" value="Unassembled WGS sequence"/>
</dbReference>
<dbReference type="Pfam" id="PF19437">
    <property type="entry name" value="VCIP135_N"/>
    <property type="match status" value="1"/>
</dbReference>
<evidence type="ECO:0000313" key="9">
    <source>
        <dbReference type="EMBL" id="KAK7481478.1"/>
    </source>
</evidence>
<name>A0ABD0K3C4_9CAEN</name>
<feature type="domain" description="OTU" evidence="8">
    <location>
        <begin position="185"/>
        <end position="302"/>
    </location>
</feature>
<reference evidence="9 10" key="1">
    <citation type="journal article" date="2023" name="Sci. Data">
        <title>Genome assembly of the Korean intertidal mud-creeper Batillaria attramentaria.</title>
        <authorList>
            <person name="Patra A.K."/>
            <person name="Ho P.T."/>
            <person name="Jun S."/>
            <person name="Lee S.J."/>
            <person name="Kim Y."/>
            <person name="Won Y.J."/>
        </authorList>
    </citation>
    <scope>NUCLEOTIDE SEQUENCE [LARGE SCALE GENOMIC DNA]</scope>
    <source>
        <strain evidence="9">Wonlab-2016</strain>
    </source>
</reference>
<dbReference type="FunFam" id="3.10.20.90:FF:000146">
    <property type="entry name" value="deubiquitinating protein VCIP135 isoform X1"/>
    <property type="match status" value="1"/>
</dbReference>
<dbReference type="Pfam" id="PF21403">
    <property type="entry name" value="OTU1_UBXL"/>
    <property type="match status" value="1"/>
</dbReference>
<keyword evidence="4" id="KW-0833">Ubl conjugation pathway</keyword>
<dbReference type="PANTHER" id="PTHR14843:SF2">
    <property type="entry name" value="DEUBIQUITINATING PROTEIN VCPIP1"/>
    <property type="match status" value="1"/>
</dbReference>
<evidence type="ECO:0000256" key="4">
    <source>
        <dbReference type="ARBA" id="ARBA00022786"/>
    </source>
</evidence>
<feature type="region of interest" description="Disordered" evidence="7">
    <location>
        <begin position="1120"/>
        <end position="1152"/>
    </location>
</feature>
<dbReference type="InterPro" id="IPR039087">
    <property type="entry name" value="VCPIP1"/>
</dbReference>
<gene>
    <name evidence="9" type="ORF">BaRGS_00027240</name>
</gene>
<feature type="non-terminal residue" evidence="9">
    <location>
        <position position="1152"/>
    </location>
</feature>
<feature type="region of interest" description="Disordered" evidence="7">
    <location>
        <begin position="962"/>
        <end position="1038"/>
    </location>
</feature>
<evidence type="ECO:0000259" key="8">
    <source>
        <dbReference type="PROSITE" id="PS50802"/>
    </source>
</evidence>
<evidence type="ECO:0000256" key="2">
    <source>
        <dbReference type="ARBA" id="ARBA00012759"/>
    </source>
</evidence>
<evidence type="ECO:0000313" key="10">
    <source>
        <dbReference type="Proteomes" id="UP001519460"/>
    </source>
</evidence>
<keyword evidence="6" id="KW-0788">Thiol protease</keyword>
<feature type="region of interest" description="Disordered" evidence="7">
    <location>
        <begin position="642"/>
        <end position="735"/>
    </location>
</feature>
<dbReference type="PANTHER" id="PTHR14843">
    <property type="entry name" value="DEUBIQUITINATING PROTEIN VCIP135"/>
    <property type="match status" value="1"/>
</dbReference>
<sequence length="1152" mass="126426">MPRGTGEALSGGASSSSGENYRILTGTCPDPKCHTKLHFLSFNTSVECTNCGQRHDKSALLDVAEAPKSASAMHSFLQSYFLGSLKPERGTDNIKVHGLSNYVCKLLSPILSRYGMDNNTGQAKLLKELGKGEIFDCAMLSDRAFLLDPEHIDIAGYGRDHSGSATYLAATLNVVRQVNEEDDRLIPIHADGDGHCLVHAVSRALVGRELFWHALHLNLKNHLCDNLEKYKELFKNFVDVDEWQDIIDESDPNFVPKDYEPVGLRNIHIFGLANVLHRPIILLDDLQGMQSFGDYSGVFLPALLEPDQCRGKDGSLNKPICILGSKKTWGVSSTLLDRYIEFTDSCCAVGGTKCLQDRYLQRLVAAMEEVFVEHHGVHPSLVAEVHQYSFKSQGFVGAKPEMVIEETKNAIREGQLFRCLTCESLVRFNFSKHMLGKGGSLYKLAVDTHKELLTNKLYRFPTEGITCRYDRVNDLLVPDMGMLSCHFCHGDRLRTVHGDGSIEYKNGDRTLTPAGTTTKCLCGFKHYWDGKLYDNLPEMLVVPLEWNGKKVEDTVCWFQDESDPQLNSNVYQVAQDLVQKHFPGEFGSERLVQKVVDTLLRQTATRAVEKTENAVSPTCDQGQPKWASDEASKIILSGYQSQSIHKEELNKSEAERQVKQKISAHAPQQQARKSFDGASPSHSGNKRGSPVNVPAAAKATGVMDKSSGDTSPQGSSKSTPTATPPSTPKSAAVGKKIRITMADGRSEMLTLTKDLTYAELQQHIEEAVGIPSARQKLKLGFPPQELKPPAEGEEENIVPIHHGDKILLEVLPEPAVAETPSTSTQGQGADHSQENQWGLFDRLEHMPQSEAFLEKLREVQHTGDSIDSSIASLGLIASLSGKDLWTYVQREPHLFSVGGLFYKQVQRDLGLTANKHCTLPDLPTKVFTYNEKEDRLELCLEPYGHFPVQPGIENRVMSGDIVDDHAHHGSSSSEASHAHHTHSAGSGVTFGTSGALGGKASSRGHGPQKAFAGQGHTLRSASLETRMPTDVPMAGSNRHEVRRLMHFCDPTHKQESIEEEPEGRETQGASAPTAGGEQGEGDAQEKYVRKGPGFSVLKPPTPPSATDDAFRKLVQQIEDTMGGGEQMEEGAGAGEKGQRPEVECMSAEEECG</sequence>
<protein>
    <recommendedName>
        <fullName evidence="2">ubiquitinyl hydrolase 1</fullName>
        <ecNumber evidence="2">3.4.19.12</ecNumber>
    </recommendedName>
</protein>
<organism evidence="9 10">
    <name type="scientific">Batillaria attramentaria</name>
    <dbReference type="NCBI Taxonomy" id="370345"/>
    <lineage>
        <taxon>Eukaryota</taxon>
        <taxon>Metazoa</taxon>
        <taxon>Spiralia</taxon>
        <taxon>Lophotrochozoa</taxon>
        <taxon>Mollusca</taxon>
        <taxon>Gastropoda</taxon>
        <taxon>Caenogastropoda</taxon>
        <taxon>Sorbeoconcha</taxon>
        <taxon>Cerithioidea</taxon>
        <taxon>Batillariidae</taxon>
        <taxon>Batillaria</taxon>
    </lineage>
</organism>
<keyword evidence="10" id="KW-1185">Reference proteome</keyword>
<feature type="region of interest" description="Disordered" evidence="7">
    <location>
        <begin position="1053"/>
        <end position="1085"/>
    </location>
</feature>
<evidence type="ECO:0000256" key="7">
    <source>
        <dbReference type="SAM" id="MobiDB-lite"/>
    </source>
</evidence>
<dbReference type="Gene3D" id="3.10.20.90">
    <property type="entry name" value="Phosphatidylinositol 3-kinase Catalytic Subunit, Chain A, domain 1"/>
    <property type="match status" value="1"/>
</dbReference>
<evidence type="ECO:0000256" key="3">
    <source>
        <dbReference type="ARBA" id="ARBA00022670"/>
    </source>
</evidence>
<dbReference type="GO" id="GO:0004843">
    <property type="term" value="F:cysteine-type deubiquitinase activity"/>
    <property type="evidence" value="ECO:0007669"/>
    <property type="project" value="UniProtKB-EC"/>
</dbReference>
<dbReference type="InterPro" id="IPR003323">
    <property type="entry name" value="OTU_dom"/>
</dbReference>
<dbReference type="Pfam" id="PF02338">
    <property type="entry name" value="OTU"/>
    <property type="match status" value="1"/>
</dbReference>
<dbReference type="AlphaFoldDB" id="A0ABD0K3C4"/>
<accession>A0ABD0K3C4</accession>